<dbReference type="KEGG" id="cpoy:GP475_04105"/>
<dbReference type="RefSeq" id="WP_187975376.1">
    <property type="nucleotide sequence ID" value="NZ_CP046884.1"/>
</dbReference>
<proteinExistence type="predicted"/>
<keyword evidence="2" id="KW-1185">Reference proteome</keyword>
<evidence type="ECO:0000313" key="2">
    <source>
        <dbReference type="Proteomes" id="UP000516320"/>
    </source>
</evidence>
<organism evidence="1 2">
    <name type="scientific">Corynebacterium poyangense</name>
    <dbReference type="NCBI Taxonomy" id="2684405"/>
    <lineage>
        <taxon>Bacteria</taxon>
        <taxon>Bacillati</taxon>
        <taxon>Actinomycetota</taxon>
        <taxon>Actinomycetes</taxon>
        <taxon>Mycobacteriales</taxon>
        <taxon>Corynebacteriaceae</taxon>
        <taxon>Corynebacterium</taxon>
    </lineage>
</organism>
<dbReference type="Proteomes" id="UP000516320">
    <property type="component" value="Chromosome"/>
</dbReference>
<dbReference type="InterPro" id="IPR043831">
    <property type="entry name" value="DUF5808"/>
</dbReference>
<sequence>MNIIRRHDDGILRIAGIPVGGMSGLTSESRLRSFEPENPHFFIPRRLGVGWDLNLGAVAVRLGMIRPDDSIPDLATYIPQKIYTAAHLTPWLNTCIIHACAWKLSQKPQVISNWGLSGKPRHRTSGNKMALHTLIANSALLFYAFSSPAPGPEKTSSYPELVSSAEVVSLQLALILNALASYRIPPSSARRPVSAAAGLILAPVLSTALCVGIVKSALHHLDRELRNQKNARSHQ</sequence>
<dbReference type="EMBL" id="CP046884">
    <property type="protein sequence ID" value="QNQ89919.1"/>
    <property type="molecule type" value="Genomic_DNA"/>
</dbReference>
<dbReference type="Pfam" id="PF19124">
    <property type="entry name" value="DUF5808"/>
    <property type="match status" value="1"/>
</dbReference>
<reference evidence="1 2" key="1">
    <citation type="submission" date="2019-12" db="EMBL/GenBank/DDBJ databases">
        <title>Corynebacterium sp. nov., isolated from feces of the Anser Albifrons in China.</title>
        <authorList>
            <person name="Liu Q."/>
        </authorList>
    </citation>
    <scope>NUCLEOTIDE SEQUENCE [LARGE SCALE GENOMIC DNA]</scope>
    <source>
        <strain evidence="1 2">4H37-19</strain>
    </source>
</reference>
<gene>
    <name evidence="1" type="ORF">GP475_04105</name>
</gene>
<name>A0A7H0SMZ4_9CORY</name>
<dbReference type="AlphaFoldDB" id="A0A7H0SMZ4"/>
<evidence type="ECO:0000313" key="1">
    <source>
        <dbReference type="EMBL" id="QNQ89919.1"/>
    </source>
</evidence>
<protein>
    <submittedName>
        <fullName evidence="1">Uncharacterized protein</fullName>
    </submittedName>
</protein>
<accession>A0A7H0SMZ4</accession>